<reference evidence="2" key="1">
    <citation type="submission" date="2016-11" db="EMBL/GenBank/DDBJ databases">
        <authorList>
            <person name="Jaros S."/>
            <person name="Januszkiewicz K."/>
            <person name="Wedrychowicz H."/>
        </authorList>
    </citation>
    <scope>NUCLEOTIDE SEQUENCE [LARGE SCALE GENOMIC DNA]</scope>
    <source>
        <strain evidence="2">Y48</strain>
    </source>
</reference>
<proteinExistence type="predicted"/>
<evidence type="ECO:0000313" key="2">
    <source>
        <dbReference type="EMBL" id="APE36715.1"/>
    </source>
</evidence>
<name>A0A1J0VXB9_9NOCA</name>
<evidence type="ECO:0000313" key="3">
    <source>
        <dbReference type="Proteomes" id="UP000183810"/>
    </source>
</evidence>
<gene>
    <name evidence="2" type="ORF">BOX37_25435</name>
</gene>
<dbReference type="EMBL" id="CP018082">
    <property type="protein sequence ID" value="APE36715.1"/>
    <property type="molecule type" value="Genomic_DNA"/>
</dbReference>
<accession>A0A1J0VXB9</accession>
<feature type="region of interest" description="Disordered" evidence="1">
    <location>
        <begin position="1"/>
        <end position="31"/>
    </location>
</feature>
<protein>
    <submittedName>
        <fullName evidence="2">Uncharacterized protein</fullName>
    </submittedName>
</protein>
<dbReference type="KEGG" id="nsl:BOX37_25435"/>
<dbReference type="AlphaFoldDB" id="A0A1J0VXB9"/>
<sequence>MSSSPEASACRVLPVRAAGTPDPRPVPSFDAEPTAGEVIVATHRVTYSDRLKVFIGPHEDVDSFLRPLRRMDGHQRYSLDLTVLPEPMPATEVTTAVSTARGDLALQCAGSAEAMTLQLRTTIDHVTRRYTLGFPGHRLGLPTVYLPHGDGDTYVYAEEVFTAEHAAEIFRGFFRDSTVSEGLLRREILD</sequence>
<keyword evidence="3" id="KW-1185">Reference proteome</keyword>
<dbReference type="Proteomes" id="UP000183810">
    <property type="component" value="Chromosome"/>
</dbReference>
<dbReference type="OrthoDB" id="5110616at2"/>
<dbReference type="RefSeq" id="WP_071929899.1">
    <property type="nucleotide sequence ID" value="NZ_CP018082.1"/>
</dbReference>
<evidence type="ECO:0000256" key="1">
    <source>
        <dbReference type="SAM" id="MobiDB-lite"/>
    </source>
</evidence>
<organism evidence="2 3">
    <name type="scientific">Nocardia mangyaensis</name>
    <dbReference type="NCBI Taxonomy" id="2213200"/>
    <lineage>
        <taxon>Bacteria</taxon>
        <taxon>Bacillati</taxon>
        <taxon>Actinomycetota</taxon>
        <taxon>Actinomycetes</taxon>
        <taxon>Mycobacteriales</taxon>
        <taxon>Nocardiaceae</taxon>
        <taxon>Nocardia</taxon>
    </lineage>
</organism>